<dbReference type="InterPro" id="IPR016166">
    <property type="entry name" value="FAD-bd_PCMH"/>
</dbReference>
<evidence type="ECO:0000256" key="4">
    <source>
        <dbReference type="ARBA" id="ARBA00022827"/>
    </source>
</evidence>
<proteinExistence type="inferred from homology"/>
<keyword evidence="8" id="KW-1185">Reference proteome</keyword>
<dbReference type="InterPro" id="IPR016169">
    <property type="entry name" value="FAD-bd_PCMH_sub2"/>
</dbReference>
<organism evidence="7 8">
    <name type="scientific">Pontibacter populi</name>
    <dbReference type="NCBI Taxonomy" id="890055"/>
    <lineage>
        <taxon>Bacteria</taxon>
        <taxon>Pseudomonadati</taxon>
        <taxon>Bacteroidota</taxon>
        <taxon>Cytophagia</taxon>
        <taxon>Cytophagales</taxon>
        <taxon>Hymenobacteraceae</taxon>
        <taxon>Pontibacter</taxon>
    </lineage>
</organism>
<dbReference type="Gene3D" id="3.30.465.10">
    <property type="match status" value="1"/>
</dbReference>
<comment type="cofactor">
    <cofactor evidence="1">
        <name>FAD</name>
        <dbReference type="ChEBI" id="CHEBI:57692"/>
    </cofactor>
</comment>
<dbReference type="PROSITE" id="PS51387">
    <property type="entry name" value="FAD_PCMH"/>
    <property type="match status" value="1"/>
</dbReference>
<comment type="similarity">
    <text evidence="2">Belongs to the oxygen-dependent FAD-linked oxidoreductase family.</text>
</comment>
<evidence type="ECO:0000256" key="3">
    <source>
        <dbReference type="ARBA" id="ARBA00022630"/>
    </source>
</evidence>
<dbReference type="Gene3D" id="3.30.43.10">
    <property type="entry name" value="Uridine Diphospho-n-acetylenolpyruvylglucosamine Reductase, domain 2"/>
    <property type="match status" value="1"/>
</dbReference>
<evidence type="ECO:0000256" key="1">
    <source>
        <dbReference type="ARBA" id="ARBA00001974"/>
    </source>
</evidence>
<dbReference type="InterPro" id="IPR006093">
    <property type="entry name" value="Oxy_OxRdtase_FAD_BS"/>
</dbReference>
<dbReference type="InterPro" id="IPR036318">
    <property type="entry name" value="FAD-bd_PCMH-like_sf"/>
</dbReference>
<dbReference type="PANTHER" id="PTHR42973:SF39">
    <property type="entry name" value="FAD-BINDING PCMH-TYPE DOMAIN-CONTAINING PROTEIN"/>
    <property type="match status" value="1"/>
</dbReference>
<evidence type="ECO:0000259" key="6">
    <source>
        <dbReference type="PROSITE" id="PS51387"/>
    </source>
</evidence>
<protein>
    <submittedName>
        <fullName evidence="7">FAD-binding oxidoreductase</fullName>
    </submittedName>
</protein>
<evidence type="ECO:0000313" key="7">
    <source>
        <dbReference type="EMBL" id="MER2998248.1"/>
    </source>
</evidence>
<name>A0ABV1RV53_9BACT</name>
<accession>A0ABV1RV53</accession>
<gene>
    <name evidence="7" type="ORF">ABS362_11890</name>
</gene>
<dbReference type="InterPro" id="IPR050416">
    <property type="entry name" value="FAD-linked_Oxidoreductase"/>
</dbReference>
<reference evidence="7 8" key="1">
    <citation type="submission" date="2024-06" db="EMBL/GenBank/DDBJ databases">
        <title>Pontibacter populi HYL7-15.</title>
        <authorList>
            <person name="Kim M.K."/>
        </authorList>
    </citation>
    <scope>NUCLEOTIDE SEQUENCE [LARGE SCALE GENOMIC DNA]</scope>
    <source>
        <strain evidence="7 8">HYL7-15</strain>
    </source>
</reference>
<dbReference type="Pfam" id="PF08031">
    <property type="entry name" value="BBE"/>
    <property type="match status" value="1"/>
</dbReference>
<dbReference type="RefSeq" id="WP_350412696.1">
    <property type="nucleotide sequence ID" value="NZ_JBEOKT010000009.1"/>
</dbReference>
<dbReference type="Gene3D" id="3.40.462.20">
    <property type="match status" value="1"/>
</dbReference>
<dbReference type="Pfam" id="PF01565">
    <property type="entry name" value="FAD_binding_4"/>
    <property type="match status" value="1"/>
</dbReference>
<dbReference type="InterPro" id="IPR006094">
    <property type="entry name" value="Oxid_FAD_bind_N"/>
</dbReference>
<dbReference type="Proteomes" id="UP001476807">
    <property type="component" value="Unassembled WGS sequence"/>
</dbReference>
<dbReference type="InterPro" id="IPR016167">
    <property type="entry name" value="FAD-bd_PCMH_sub1"/>
</dbReference>
<comment type="caution">
    <text evidence="7">The sequence shown here is derived from an EMBL/GenBank/DDBJ whole genome shotgun (WGS) entry which is preliminary data.</text>
</comment>
<dbReference type="PANTHER" id="PTHR42973">
    <property type="entry name" value="BINDING OXIDOREDUCTASE, PUTATIVE (AFU_ORTHOLOGUE AFUA_1G17690)-RELATED"/>
    <property type="match status" value="1"/>
</dbReference>
<feature type="domain" description="FAD-binding PCMH-type" evidence="6">
    <location>
        <begin position="52"/>
        <end position="222"/>
    </location>
</feature>
<evidence type="ECO:0000256" key="5">
    <source>
        <dbReference type="ARBA" id="ARBA00023002"/>
    </source>
</evidence>
<evidence type="ECO:0000313" key="8">
    <source>
        <dbReference type="Proteomes" id="UP001476807"/>
    </source>
</evidence>
<dbReference type="InterPro" id="IPR012951">
    <property type="entry name" value="BBE"/>
</dbReference>
<keyword evidence="3" id="KW-0285">Flavoprotein</keyword>
<keyword evidence="4" id="KW-0274">FAD</keyword>
<dbReference type="EMBL" id="JBEOKT010000009">
    <property type="protein sequence ID" value="MER2998248.1"/>
    <property type="molecule type" value="Genomic_DNA"/>
</dbReference>
<dbReference type="SUPFAM" id="SSF56176">
    <property type="entry name" value="FAD-binding/transporter-associated domain-like"/>
    <property type="match status" value="1"/>
</dbReference>
<keyword evidence="5" id="KW-0560">Oxidoreductase</keyword>
<sequence>MSHMFTLGTLEGATTQLSDEEVTAFSASLRGQLLTPESAGYDAARVIWNGMIDRHPGLIVRCAGVADVIQAVNFARTHELLVAVRGGGHNIAGNAICDKGILIDLSQMRSVRIDPEAETARVEPGCTLADFDHEAQAFGLATPLGINSTTGVAGLTLGGGFGWLSRKYGMTVDNLLSADVVTAEGKLVHASKKQNPDLFWAIRGGGGNFGVVTSFEFQLHAVGPQVLSGLIVHPFKHAKEVLQFYRNYAHTLPDETAVWVVLRKAPPLPFLPEEWHGKEVVVLAACHIGDMAKGEKILEPLRKWGNPIADVIGPHPFTGWQKAFDPLLTPGARNYWKSHNFTELSDEAIDLMIDYVHRLPSPHTEIFLGQVGGQMERVGDEETAYPHRNASFIMNVHARWETAAEDEKSINWARAFFKDSADYATGGVYVNFLTQDEKERIPAAYGPNYDRLVEVKTKYDPENLFRFNQNIKPNTVALH</sequence>
<evidence type="ECO:0000256" key="2">
    <source>
        <dbReference type="ARBA" id="ARBA00005466"/>
    </source>
</evidence>
<dbReference type="PROSITE" id="PS00862">
    <property type="entry name" value="OX2_COVAL_FAD"/>
    <property type="match status" value="1"/>
</dbReference>